<gene>
    <name evidence="1" type="ORF">AFUS01_LOCUS20702</name>
</gene>
<dbReference type="Pfam" id="PF05380">
    <property type="entry name" value="Peptidase_A17"/>
    <property type="match status" value="1"/>
</dbReference>
<proteinExistence type="predicted"/>
<evidence type="ECO:0000313" key="2">
    <source>
        <dbReference type="Proteomes" id="UP000708208"/>
    </source>
</evidence>
<protein>
    <submittedName>
        <fullName evidence="1">Uncharacterized protein</fullName>
    </submittedName>
</protein>
<dbReference type="Proteomes" id="UP000708208">
    <property type="component" value="Unassembled WGS sequence"/>
</dbReference>
<evidence type="ECO:0000313" key="1">
    <source>
        <dbReference type="EMBL" id="CAG7732168.1"/>
    </source>
</evidence>
<accession>A0A8J2NZ59</accession>
<keyword evidence="2" id="KW-1185">Reference proteome</keyword>
<dbReference type="EMBL" id="CAJVCH010226075">
    <property type="protein sequence ID" value="CAG7732168.1"/>
    <property type="molecule type" value="Genomic_DNA"/>
</dbReference>
<dbReference type="AlphaFoldDB" id="A0A8J2NZ59"/>
<sequence length="295" mass="33359">MIFGAKSSPSSAMYVKNKMANENNIDFPVVADAVIGDMYMDDLLHGGRDEQEASLKIDKFIKLFKRGGFEICNWASNSKNVLASIPSNLRAKGFMELNSEASNMVERVLGLRWSANQDSFLFELIFHKVKDDVLSGLKIPSKREVLRLVMSIFDPMGFLAHYVIRAKILFQHIWLSKIGWDDQLTTNQNQQWQLWLKKLKNIQCVRIPRCYSPSLEIAEKVELHTFVDASQEAMAAVSYLVLKVGDSFETAFILGRTRVAPTKPLSVPRLELQAAILGTRMAETISEEIKLSIDV</sequence>
<dbReference type="PANTHER" id="PTHR47331">
    <property type="entry name" value="PHD-TYPE DOMAIN-CONTAINING PROTEIN"/>
    <property type="match status" value="1"/>
</dbReference>
<reference evidence="1" key="1">
    <citation type="submission" date="2021-06" db="EMBL/GenBank/DDBJ databases">
        <authorList>
            <person name="Hodson N. C."/>
            <person name="Mongue J. A."/>
            <person name="Jaron S. K."/>
        </authorList>
    </citation>
    <scope>NUCLEOTIDE SEQUENCE</scope>
</reference>
<organism evidence="1 2">
    <name type="scientific">Allacma fusca</name>
    <dbReference type="NCBI Taxonomy" id="39272"/>
    <lineage>
        <taxon>Eukaryota</taxon>
        <taxon>Metazoa</taxon>
        <taxon>Ecdysozoa</taxon>
        <taxon>Arthropoda</taxon>
        <taxon>Hexapoda</taxon>
        <taxon>Collembola</taxon>
        <taxon>Symphypleona</taxon>
        <taxon>Sminthuridae</taxon>
        <taxon>Allacma</taxon>
    </lineage>
</organism>
<dbReference type="InterPro" id="IPR008042">
    <property type="entry name" value="Retrotrans_Pao"/>
</dbReference>
<comment type="caution">
    <text evidence="1">The sequence shown here is derived from an EMBL/GenBank/DDBJ whole genome shotgun (WGS) entry which is preliminary data.</text>
</comment>
<name>A0A8J2NZ59_9HEXA</name>
<dbReference type="OrthoDB" id="6434680at2759"/>